<reference evidence="2 3" key="1">
    <citation type="journal article" date="2020" name="Microorganisms">
        <title>Osmotic Adaptation and Compatible Solute Biosynthesis of Phototrophic Bacteria as Revealed from Genome Analyses.</title>
        <authorList>
            <person name="Imhoff J.F."/>
            <person name="Rahn T."/>
            <person name="Kunzel S."/>
            <person name="Keller A."/>
            <person name="Neulinger S.C."/>
        </authorList>
    </citation>
    <scope>NUCLEOTIDE SEQUENCE [LARGE SCALE GENOMIC DNA]</scope>
    <source>
        <strain evidence="2 3">DSM 9895</strain>
    </source>
</reference>
<gene>
    <name evidence="2" type="ORF">CKO28_04970</name>
</gene>
<evidence type="ECO:0008006" key="4">
    <source>
        <dbReference type="Google" id="ProtNLM"/>
    </source>
</evidence>
<comment type="caution">
    <text evidence="2">The sequence shown here is derived from an EMBL/GenBank/DDBJ whole genome shotgun (WGS) entry which is preliminary data.</text>
</comment>
<dbReference type="EMBL" id="NRRL01000006">
    <property type="protein sequence ID" value="MBK1667380.1"/>
    <property type="molecule type" value="Genomic_DNA"/>
</dbReference>
<evidence type="ECO:0000256" key="1">
    <source>
        <dbReference type="SAM" id="MobiDB-lite"/>
    </source>
</evidence>
<protein>
    <recommendedName>
        <fullName evidence="4">YqaJ viral recombinase domain-containing protein</fullName>
    </recommendedName>
</protein>
<evidence type="ECO:0000313" key="3">
    <source>
        <dbReference type="Proteomes" id="UP001296873"/>
    </source>
</evidence>
<sequence length="359" mass="40367">MPFDAPSTTVELAGARHAPLLVPYGDRERWLAARAASLDAFEVPALFERVQEDNEEDTDPDHRDEGGEPVSPYASPLLLYAYKKGLLTRDQNGAGARAQWSQAFKPIIAQEMADREGWIIRKPEGYYLHPDLPQLGARPAWEVDQTGGDVYVPYEISTVAGDQAWKWKNAIGSWVIPAHLQLKLQAQLAVTGHEYAVLVALIGGCQDQTFTVERDDELIAEILESTRAFWECVEADEMPEINWDRDTDVVNRLYTKINPDLPVLDWRDDEEAQQLVHDYRHHSMMEGYHKKEKGKLSSRLKQSLGEHKAANLGDLVVTTYEVAPQEVVQKKKGFRGMRVNKPKAAHAGKSLDEVTGENS</sequence>
<organism evidence="2 3">
    <name type="scientific">Rhodovibrio sodomensis</name>
    <dbReference type="NCBI Taxonomy" id="1088"/>
    <lineage>
        <taxon>Bacteria</taxon>
        <taxon>Pseudomonadati</taxon>
        <taxon>Pseudomonadota</taxon>
        <taxon>Alphaproteobacteria</taxon>
        <taxon>Rhodospirillales</taxon>
        <taxon>Rhodovibrionaceae</taxon>
        <taxon>Rhodovibrio</taxon>
    </lineage>
</organism>
<dbReference type="SUPFAM" id="SSF52980">
    <property type="entry name" value="Restriction endonuclease-like"/>
    <property type="match status" value="1"/>
</dbReference>
<accession>A0ABS1DAI9</accession>
<dbReference type="InterPro" id="IPR011604">
    <property type="entry name" value="PDDEXK-like_dom_sf"/>
</dbReference>
<feature type="region of interest" description="Disordered" evidence="1">
    <location>
        <begin position="50"/>
        <end position="72"/>
    </location>
</feature>
<keyword evidence="3" id="KW-1185">Reference proteome</keyword>
<dbReference type="Proteomes" id="UP001296873">
    <property type="component" value="Unassembled WGS sequence"/>
</dbReference>
<name>A0ABS1DAI9_9PROT</name>
<dbReference type="Gene3D" id="3.90.320.10">
    <property type="match status" value="1"/>
</dbReference>
<dbReference type="InterPro" id="IPR011335">
    <property type="entry name" value="Restrct_endonuc-II-like"/>
</dbReference>
<evidence type="ECO:0000313" key="2">
    <source>
        <dbReference type="EMBL" id="MBK1667380.1"/>
    </source>
</evidence>
<proteinExistence type="predicted"/>
<dbReference type="RefSeq" id="WP_200339450.1">
    <property type="nucleotide sequence ID" value="NZ_NRRL01000006.1"/>
</dbReference>
<feature type="region of interest" description="Disordered" evidence="1">
    <location>
        <begin position="338"/>
        <end position="359"/>
    </location>
</feature>